<feature type="region of interest" description="Disordered" evidence="1">
    <location>
        <begin position="242"/>
        <end position="297"/>
    </location>
</feature>
<evidence type="ECO:0000313" key="2">
    <source>
        <dbReference type="EMBL" id="KAF6808899.1"/>
    </source>
</evidence>
<feature type="compositionally biased region" description="Polar residues" evidence="1">
    <location>
        <begin position="250"/>
        <end position="261"/>
    </location>
</feature>
<protein>
    <submittedName>
        <fullName evidence="2">Uncharacterized protein</fullName>
    </submittedName>
</protein>
<evidence type="ECO:0000256" key="1">
    <source>
        <dbReference type="SAM" id="MobiDB-lite"/>
    </source>
</evidence>
<reference evidence="2 3" key="1">
    <citation type="journal article" date="2020" name="Phytopathology">
        <title>Genome Sequence Resources of Colletotrichum truncatum, C. plurivorum, C. musicola, and C. sojae: Four Species Pathogenic to Soybean (Glycine max).</title>
        <authorList>
            <person name="Rogerio F."/>
            <person name="Boufleur T.R."/>
            <person name="Ciampi-Guillardi M."/>
            <person name="Sukno S.A."/>
            <person name="Thon M.R."/>
            <person name="Massola Junior N.S."/>
            <person name="Baroncelli R."/>
        </authorList>
    </citation>
    <scope>NUCLEOTIDE SEQUENCE [LARGE SCALE GENOMIC DNA]</scope>
    <source>
        <strain evidence="2 3">LFN0009</strain>
    </source>
</reference>
<evidence type="ECO:0000313" key="3">
    <source>
        <dbReference type="Proteomes" id="UP000652219"/>
    </source>
</evidence>
<dbReference type="AlphaFoldDB" id="A0A8H6J977"/>
<accession>A0A8H6J977</accession>
<feature type="compositionally biased region" description="Basic residues" evidence="1">
    <location>
        <begin position="262"/>
        <end position="272"/>
    </location>
</feature>
<proteinExistence type="predicted"/>
<gene>
    <name evidence="2" type="ORF">CSOJ01_07261</name>
</gene>
<feature type="compositionally biased region" description="Basic and acidic residues" evidence="1">
    <location>
        <begin position="273"/>
        <end position="284"/>
    </location>
</feature>
<dbReference type="Proteomes" id="UP000652219">
    <property type="component" value="Unassembled WGS sequence"/>
</dbReference>
<comment type="caution">
    <text evidence="2">The sequence shown here is derived from an EMBL/GenBank/DDBJ whole genome shotgun (WGS) entry which is preliminary data.</text>
</comment>
<feature type="region of interest" description="Disordered" evidence="1">
    <location>
        <begin position="113"/>
        <end position="136"/>
    </location>
</feature>
<organism evidence="2 3">
    <name type="scientific">Colletotrichum sojae</name>
    <dbReference type="NCBI Taxonomy" id="2175907"/>
    <lineage>
        <taxon>Eukaryota</taxon>
        <taxon>Fungi</taxon>
        <taxon>Dikarya</taxon>
        <taxon>Ascomycota</taxon>
        <taxon>Pezizomycotina</taxon>
        <taxon>Sordariomycetes</taxon>
        <taxon>Hypocreomycetidae</taxon>
        <taxon>Glomerellales</taxon>
        <taxon>Glomerellaceae</taxon>
        <taxon>Colletotrichum</taxon>
        <taxon>Colletotrichum orchidearum species complex</taxon>
    </lineage>
</organism>
<name>A0A8H6J977_9PEZI</name>
<dbReference type="EMBL" id="WIGN01000110">
    <property type="protein sequence ID" value="KAF6808899.1"/>
    <property type="molecule type" value="Genomic_DNA"/>
</dbReference>
<keyword evidence="3" id="KW-1185">Reference proteome</keyword>
<sequence>MGHLGTRLLELLSSQQDATLAARWTADEIRLGAVGKPSLILSSTLQPSLGTEVRTHARSLQRSNPSRRVLWFANDILPKILDIAARGLSSHHCLNFLSVPAALGQAPRTCRSASASANGRGPALGCPTDERTPGMGSHVVNRDQISYNLVPAAACGLARNHNRGAMLEKPQHRTAGHSLQIKKKRRKKVKIRARGSVRRGHPIVTAEGSLAQHCVPVSRFDRVTVHSSDGLGQCFTRTQTERQTGLAGRNDTTARLQVAQRSSKRPRARHSNLHGEGEEDKDRPVQPQQIGRDNAASRRWQCGSFVV</sequence>